<evidence type="ECO:0000313" key="1">
    <source>
        <dbReference type="EMBL" id="CAF0699953.1"/>
    </source>
</evidence>
<organism evidence="1 2">
    <name type="scientific">Candidatus Methylacidithermus pantelleriae</name>
    <dbReference type="NCBI Taxonomy" id="2744239"/>
    <lineage>
        <taxon>Bacteria</taxon>
        <taxon>Pseudomonadati</taxon>
        <taxon>Verrucomicrobiota</taxon>
        <taxon>Methylacidiphilae</taxon>
        <taxon>Methylacidiphilales</taxon>
        <taxon>Methylacidiphilaceae</taxon>
        <taxon>Candidatus Methylacidithermus</taxon>
    </lineage>
</organism>
<dbReference type="Proteomes" id="UP000663859">
    <property type="component" value="Unassembled WGS sequence"/>
</dbReference>
<gene>
    <name evidence="1" type="ORF">MPNT_310022</name>
</gene>
<proteinExistence type="predicted"/>
<dbReference type="AlphaFoldDB" id="A0A8J2FP31"/>
<keyword evidence="2" id="KW-1185">Reference proteome</keyword>
<sequence>MLRDPHRSGRRKQSFLSLEDFHGTKGLALSKHYSGMRVVLASKKACQNFSKRTTLSKTER</sequence>
<reference evidence="1" key="1">
    <citation type="submission" date="2021-02" db="EMBL/GenBank/DDBJ databases">
        <authorList>
            <person name="Cremers G."/>
            <person name="Picone N."/>
        </authorList>
    </citation>
    <scope>NUCLEOTIDE SEQUENCE</scope>
    <source>
        <strain evidence="1">PQ17</strain>
    </source>
</reference>
<accession>A0A8J2FP31</accession>
<evidence type="ECO:0000313" key="2">
    <source>
        <dbReference type="Proteomes" id="UP000663859"/>
    </source>
</evidence>
<protein>
    <submittedName>
        <fullName evidence="1">Uncharacterized protein</fullName>
    </submittedName>
</protein>
<dbReference type="EMBL" id="CAJNOB010000025">
    <property type="protein sequence ID" value="CAF0699953.1"/>
    <property type="molecule type" value="Genomic_DNA"/>
</dbReference>
<comment type="caution">
    <text evidence="1">The sequence shown here is derived from an EMBL/GenBank/DDBJ whole genome shotgun (WGS) entry which is preliminary data.</text>
</comment>
<name>A0A8J2FP31_9BACT</name>